<dbReference type="PANTHER" id="PTHR13213">
    <property type="entry name" value="MYB-BINDING PROTEIN 1A FAMILY MEMBER"/>
    <property type="match status" value="1"/>
</dbReference>
<sequence length="1327" mass="148414">MGSSKKTAPTSADVLDSENHVSVDEVSASEKEKIDEGKTESLEDARSLKPMERRKKRKALDKGRHQLDEEKKKPRIDTPCEGAALADSQPAASLASSGHPGLHMNVFRDLASSDSLVREAAAESLVLELSEVQKAYEKKDKREDDGAIQLEAEKDDGLEDCAPALRYSIRRLIRGVSSTREYARQGFALGLTVVVRAIPAIKLSSVMKLTIDLLEVSSSMKGQEAKDNLLGRLFSYGSLARSGRIATDWSKNIDTSVIKEFITHVVSLYGKKRYLGEPAVSLICDVTDQLSSEVILNEVLKTTVLHDLFERAAEVGDPDALYLALKMQEKIQVDGKVFGKLLPCPFSAESFFSRDYLLYIANCFKESTFCLPRLHSLCPVVVNMLTSEITTHMEDDAVRSASGKKQKKIWKGCSSEDIAKNIRCFHEVVIEESLLQSSHDRKFLAFQILLLMLPKLPISCIKVVLSEKFVHCLMDILSNRDAWLYSVAQHFIKELIDLIGDDIDRRVSVIISLQKHSSGKFDIITKTQLVKGLVAKFNTVPGCLQFVQSLMSLFVDDGTVTDEPSDQSHTTDENSDLGASEDKETSGSGNIDSLKNWIIDTMPRIQKNLNQNSDVKSMPHTEIVKHIEAKFQVQTGILKFLVVQGLFSASLGTEVTSFELQEKFKWPKASISSLLCSMCIKQLQSLLEDAQKRENQYASTGTKFDDLGSYFMCFLSTLHNIPSVSLYRILTNEDEKAFKRLLKMESKLSEECSDMSSSVGNIFYILSIAQGKKVRPGPVANKFHAFRYLLIQLVLQVLLHPGEFSEAALEMIICFKKALPPAFADCDFSDEEYDGDDAPELMDVLVDTLLSLLPQSTGPLFFAVEQASSRTIILLIRMTCLLAEACLVFKACCDDITDAGLVQMLRVVKKDLKRPRHPIADSDDDDEEDDDFLGIEEADEINEVGTDDAVDSDSHADGSEELIRSATDDNKNSDSSGMDIVEAINQLAKGDNDLSASGDSDDDMDDDAMFRMDSYITKIFKERKLSGSDSAQSQLIPFKLRVLSLLEIYLQKNPGSPSCKTQVLTVYSYLAKAYVNSHMADSSEQLKQRIGGILQKKIFKVKDYPKSGDIQLHTLETLLEKNLKSASRSHHKTISLFAQDSTFWLLKIIHARNFSESELNGVINIFQNALTDYLNCKKSRLKAGFIKEVIKRQSWLGLFFLGFLLEKCISTKMEFRRIEILDIIECIIKSCIIPSKGETNEVAASRSKLFKKCLSAACELIQVLLSNMPEKKSRRLVVRRFSTQFLHAVSVRKLNNVFLKVLKPDSHSVWESQLGESFLSIKYSREK</sequence>
<evidence type="ECO:0000256" key="1">
    <source>
        <dbReference type="ARBA" id="ARBA00004123"/>
    </source>
</evidence>
<proteinExistence type="inferred from homology"/>
<feature type="region of interest" description="Disordered" evidence="4">
    <location>
        <begin position="561"/>
        <end position="591"/>
    </location>
</feature>
<dbReference type="InterPro" id="IPR007015">
    <property type="entry name" value="DNA_pol_V/MYBBP1A"/>
</dbReference>
<keyword evidence="6" id="KW-1185">Reference proteome</keyword>
<feature type="region of interest" description="Disordered" evidence="4">
    <location>
        <begin position="1"/>
        <end position="97"/>
    </location>
</feature>
<gene>
    <name evidence="5" type="ORF">ZIOFF_066608</name>
</gene>
<name>A0A8J5EYT4_ZINOF</name>
<dbReference type="PANTHER" id="PTHR13213:SF2">
    <property type="entry name" value="MYB-BINDING PROTEIN 1A"/>
    <property type="match status" value="1"/>
</dbReference>
<feature type="compositionally biased region" description="Polar residues" evidence="4">
    <location>
        <begin position="1"/>
        <end position="10"/>
    </location>
</feature>
<accession>A0A8J5EYT4</accession>
<protein>
    <recommendedName>
        <fullName evidence="7">DNA polymerase V</fullName>
    </recommendedName>
</protein>
<dbReference type="GO" id="GO:0006355">
    <property type="term" value="P:regulation of DNA-templated transcription"/>
    <property type="evidence" value="ECO:0007669"/>
    <property type="project" value="InterPro"/>
</dbReference>
<feature type="compositionally biased region" description="Basic and acidic residues" evidence="4">
    <location>
        <begin position="17"/>
        <end position="51"/>
    </location>
</feature>
<comment type="subcellular location">
    <subcellularLocation>
        <location evidence="1">Nucleus</location>
    </subcellularLocation>
</comment>
<organism evidence="5 6">
    <name type="scientific">Zingiber officinale</name>
    <name type="common">Ginger</name>
    <name type="synonym">Amomum zingiber</name>
    <dbReference type="NCBI Taxonomy" id="94328"/>
    <lineage>
        <taxon>Eukaryota</taxon>
        <taxon>Viridiplantae</taxon>
        <taxon>Streptophyta</taxon>
        <taxon>Embryophyta</taxon>
        <taxon>Tracheophyta</taxon>
        <taxon>Spermatophyta</taxon>
        <taxon>Magnoliopsida</taxon>
        <taxon>Liliopsida</taxon>
        <taxon>Zingiberales</taxon>
        <taxon>Zingiberaceae</taxon>
        <taxon>Zingiber</taxon>
    </lineage>
</organism>
<dbReference type="SUPFAM" id="SSF48371">
    <property type="entry name" value="ARM repeat"/>
    <property type="match status" value="1"/>
</dbReference>
<evidence type="ECO:0000256" key="4">
    <source>
        <dbReference type="SAM" id="MobiDB-lite"/>
    </source>
</evidence>
<dbReference type="Pfam" id="PF04931">
    <property type="entry name" value="DNA_pol_phi"/>
    <property type="match status" value="2"/>
</dbReference>
<dbReference type="GO" id="GO:0005730">
    <property type="term" value="C:nucleolus"/>
    <property type="evidence" value="ECO:0007669"/>
    <property type="project" value="InterPro"/>
</dbReference>
<keyword evidence="3" id="KW-0539">Nucleus</keyword>
<feature type="compositionally biased region" description="Basic and acidic residues" evidence="4">
    <location>
        <begin position="60"/>
        <end position="78"/>
    </location>
</feature>
<evidence type="ECO:0008006" key="7">
    <source>
        <dbReference type="Google" id="ProtNLM"/>
    </source>
</evidence>
<dbReference type="InterPro" id="IPR016024">
    <property type="entry name" value="ARM-type_fold"/>
</dbReference>
<evidence type="ECO:0000313" key="5">
    <source>
        <dbReference type="EMBL" id="KAG6477355.1"/>
    </source>
</evidence>
<evidence type="ECO:0000256" key="2">
    <source>
        <dbReference type="ARBA" id="ARBA00006809"/>
    </source>
</evidence>
<comment type="similarity">
    <text evidence="2">Belongs to the MYBBP1A family.</text>
</comment>
<reference evidence="5 6" key="1">
    <citation type="submission" date="2020-08" db="EMBL/GenBank/DDBJ databases">
        <title>Plant Genome Project.</title>
        <authorList>
            <person name="Zhang R.-G."/>
        </authorList>
    </citation>
    <scope>NUCLEOTIDE SEQUENCE [LARGE SCALE GENOMIC DNA]</scope>
    <source>
        <tissue evidence="5">Rhizome</tissue>
    </source>
</reference>
<comment type="caution">
    <text evidence="5">The sequence shown here is derived from an EMBL/GenBank/DDBJ whole genome shotgun (WGS) entry which is preliminary data.</text>
</comment>
<dbReference type="EMBL" id="JACMSC010000018">
    <property type="protein sequence ID" value="KAG6477355.1"/>
    <property type="molecule type" value="Genomic_DNA"/>
</dbReference>
<dbReference type="Proteomes" id="UP000734854">
    <property type="component" value="Unassembled WGS sequence"/>
</dbReference>
<dbReference type="GO" id="GO:0003677">
    <property type="term" value="F:DNA binding"/>
    <property type="evidence" value="ECO:0007669"/>
    <property type="project" value="InterPro"/>
</dbReference>
<evidence type="ECO:0000313" key="6">
    <source>
        <dbReference type="Proteomes" id="UP000734854"/>
    </source>
</evidence>
<evidence type="ECO:0000256" key="3">
    <source>
        <dbReference type="ARBA" id="ARBA00023242"/>
    </source>
</evidence>